<dbReference type="GO" id="GO:0016787">
    <property type="term" value="F:hydrolase activity"/>
    <property type="evidence" value="ECO:0007669"/>
    <property type="project" value="UniProtKB-KW"/>
</dbReference>
<evidence type="ECO:0000256" key="2">
    <source>
        <dbReference type="ARBA" id="ARBA00022801"/>
    </source>
</evidence>
<evidence type="ECO:0000313" key="7">
    <source>
        <dbReference type="Proteomes" id="UP000054683"/>
    </source>
</evidence>
<dbReference type="InterPro" id="IPR027417">
    <property type="entry name" value="P-loop_NTPase"/>
</dbReference>
<dbReference type="Pfam" id="PF13361">
    <property type="entry name" value="UvrD_C"/>
    <property type="match status" value="1"/>
</dbReference>
<dbReference type="GO" id="GO:0043138">
    <property type="term" value="F:3'-5' DNA helicase activity"/>
    <property type="evidence" value="ECO:0007669"/>
    <property type="project" value="TreeGrafter"/>
</dbReference>
<dbReference type="GO" id="GO:0000725">
    <property type="term" value="P:recombinational repair"/>
    <property type="evidence" value="ECO:0007669"/>
    <property type="project" value="TreeGrafter"/>
</dbReference>
<dbReference type="InterPro" id="IPR014017">
    <property type="entry name" value="DNA_helicase_UvrD-like_C"/>
</dbReference>
<evidence type="ECO:0000313" key="6">
    <source>
        <dbReference type="EMBL" id="SAL11530.1"/>
    </source>
</evidence>
<feature type="domain" description="UvrD-like helicase C-terminal" evidence="5">
    <location>
        <begin position="95"/>
        <end position="163"/>
    </location>
</feature>
<dbReference type="PANTHER" id="PTHR11070">
    <property type="entry name" value="UVRD / RECB / PCRA DNA HELICASE FAMILY MEMBER"/>
    <property type="match status" value="1"/>
</dbReference>
<reference evidence="6 7" key="1">
    <citation type="submission" date="2016-01" db="EMBL/GenBank/DDBJ databases">
        <authorList>
            <person name="Oliw E.H."/>
        </authorList>
    </citation>
    <scope>NUCLEOTIDE SEQUENCE [LARGE SCALE GENOMIC DNA]</scope>
    <source>
        <strain evidence="6">LMG 27134</strain>
    </source>
</reference>
<keyword evidence="1" id="KW-0547">Nucleotide-binding</keyword>
<name>A0A158EXR5_9BURK</name>
<accession>A0A158EXR5</accession>
<dbReference type="EMBL" id="FCOK02000001">
    <property type="protein sequence ID" value="SAL11530.1"/>
    <property type="molecule type" value="Genomic_DNA"/>
</dbReference>
<evidence type="ECO:0000256" key="1">
    <source>
        <dbReference type="ARBA" id="ARBA00022741"/>
    </source>
</evidence>
<gene>
    <name evidence="6" type="ORF">AWB69_00317</name>
</gene>
<keyword evidence="2" id="KW-0378">Hydrolase</keyword>
<dbReference type="InterPro" id="IPR000212">
    <property type="entry name" value="DNA_helicase_UvrD/REP"/>
</dbReference>
<dbReference type="Gene3D" id="3.40.50.300">
    <property type="entry name" value="P-loop containing nucleotide triphosphate hydrolases"/>
    <property type="match status" value="1"/>
</dbReference>
<keyword evidence="3 6" id="KW-0347">Helicase</keyword>
<proteinExistence type="predicted"/>
<dbReference type="RefSeq" id="WP_062081303.1">
    <property type="nucleotide sequence ID" value="NZ_FCOK02000001.1"/>
</dbReference>
<evidence type="ECO:0000256" key="3">
    <source>
        <dbReference type="ARBA" id="ARBA00022806"/>
    </source>
</evidence>
<dbReference type="GO" id="GO:0005829">
    <property type="term" value="C:cytosol"/>
    <property type="evidence" value="ECO:0007669"/>
    <property type="project" value="TreeGrafter"/>
</dbReference>
<organism evidence="6 7">
    <name type="scientific">Caballeronia udeis</name>
    <dbReference type="NCBI Taxonomy" id="1232866"/>
    <lineage>
        <taxon>Bacteria</taxon>
        <taxon>Pseudomonadati</taxon>
        <taxon>Pseudomonadota</taxon>
        <taxon>Betaproteobacteria</taxon>
        <taxon>Burkholderiales</taxon>
        <taxon>Burkholderiaceae</taxon>
        <taxon>Caballeronia</taxon>
    </lineage>
</organism>
<dbReference type="AlphaFoldDB" id="A0A158EXR5"/>
<dbReference type="PANTHER" id="PTHR11070:SF45">
    <property type="entry name" value="DNA 3'-5' HELICASE"/>
    <property type="match status" value="1"/>
</dbReference>
<evidence type="ECO:0000259" key="5">
    <source>
        <dbReference type="Pfam" id="PF13361"/>
    </source>
</evidence>
<dbReference type="SUPFAM" id="SSF52540">
    <property type="entry name" value="P-loop containing nucleoside triphosphate hydrolases"/>
    <property type="match status" value="1"/>
</dbReference>
<keyword evidence="4" id="KW-0067">ATP-binding</keyword>
<protein>
    <submittedName>
        <fullName evidence="6">UvrD/REP helicase</fullName>
    </submittedName>
</protein>
<sequence length="199" mass="21446">MDGNTEDRRGAVSVFNGPEPVIGLFGDEEQEICAVADWLRARIAEGMSARGIGLFVRSDALVGRAQAAANRAALGYTVLDGRLAAITAMPGAAPDALNICTMHLAKGLEFQAVAVMACDDDVLPLQERVESVADKADLKEVYDTERHLLYVACTRARDRLLVTGVEPGSEFLEDMQDIAQASSDIPSPLLSRPRLHLLR</sequence>
<dbReference type="GO" id="GO:0003677">
    <property type="term" value="F:DNA binding"/>
    <property type="evidence" value="ECO:0007669"/>
    <property type="project" value="InterPro"/>
</dbReference>
<dbReference type="Proteomes" id="UP000054683">
    <property type="component" value="Unassembled WGS sequence"/>
</dbReference>
<dbReference type="GO" id="GO:0005524">
    <property type="term" value="F:ATP binding"/>
    <property type="evidence" value="ECO:0007669"/>
    <property type="project" value="UniProtKB-KW"/>
</dbReference>
<evidence type="ECO:0000256" key="4">
    <source>
        <dbReference type="ARBA" id="ARBA00022840"/>
    </source>
</evidence>